<keyword evidence="1" id="KW-1133">Transmembrane helix</keyword>
<feature type="transmembrane region" description="Helical" evidence="1">
    <location>
        <begin position="152"/>
        <end position="175"/>
    </location>
</feature>
<keyword evidence="4" id="KW-1185">Reference proteome</keyword>
<sequence length="208" mass="22299">MLSPLDIALGKIGKNGNPIHPALVHYPLTFLLTASLLDIASFFSHPNYDHTKILTKILSPDHIPVLNSMSYFCTIAALLTSIPTLITGGVEGYHLFFGGSLDSRDVKPGNLHPVVKMTLIHAWLNYASVAGAIYNWLTRRNVEGYSASGGNAIVGGFIVGAMGYAAFLGGTLVYTRGVGVQRMGKGLEFKQRKGGEVKGKNVKVGKEL</sequence>
<keyword evidence="1" id="KW-0812">Transmembrane</keyword>
<evidence type="ECO:0000313" key="3">
    <source>
        <dbReference type="EMBL" id="CZR62792.1"/>
    </source>
</evidence>
<dbReference type="OrthoDB" id="2580011at2759"/>
<proteinExistence type="predicted"/>
<organism evidence="3 4">
    <name type="scientific">Phialocephala subalpina</name>
    <dbReference type="NCBI Taxonomy" id="576137"/>
    <lineage>
        <taxon>Eukaryota</taxon>
        <taxon>Fungi</taxon>
        <taxon>Dikarya</taxon>
        <taxon>Ascomycota</taxon>
        <taxon>Pezizomycotina</taxon>
        <taxon>Leotiomycetes</taxon>
        <taxon>Helotiales</taxon>
        <taxon>Mollisiaceae</taxon>
        <taxon>Phialocephala</taxon>
        <taxon>Phialocephala fortinii species complex</taxon>
    </lineage>
</organism>
<feature type="transmembrane region" description="Helical" evidence="1">
    <location>
        <begin position="65"/>
        <end position="86"/>
    </location>
</feature>
<accession>A0A1L7XCQ0</accession>
<evidence type="ECO:0000256" key="1">
    <source>
        <dbReference type="SAM" id="Phobius"/>
    </source>
</evidence>
<keyword evidence="1" id="KW-0472">Membrane</keyword>
<dbReference type="InterPro" id="IPR019251">
    <property type="entry name" value="DUF2231_TM"/>
</dbReference>
<feature type="transmembrane region" description="Helical" evidence="1">
    <location>
        <begin position="24"/>
        <end position="44"/>
    </location>
</feature>
<reference evidence="3 4" key="1">
    <citation type="submission" date="2016-03" db="EMBL/GenBank/DDBJ databases">
        <authorList>
            <person name="Ploux O."/>
        </authorList>
    </citation>
    <scope>NUCLEOTIDE SEQUENCE [LARGE SCALE GENOMIC DNA]</scope>
    <source>
        <strain evidence="3 4">UAMH 11012</strain>
    </source>
</reference>
<dbReference type="Pfam" id="PF09990">
    <property type="entry name" value="DUF2231"/>
    <property type="match status" value="1"/>
</dbReference>
<dbReference type="Proteomes" id="UP000184330">
    <property type="component" value="Unassembled WGS sequence"/>
</dbReference>
<evidence type="ECO:0000259" key="2">
    <source>
        <dbReference type="Pfam" id="PF09990"/>
    </source>
</evidence>
<dbReference type="EMBL" id="FJOG01000021">
    <property type="protein sequence ID" value="CZR62792.1"/>
    <property type="molecule type" value="Genomic_DNA"/>
</dbReference>
<dbReference type="AlphaFoldDB" id="A0A1L7XCQ0"/>
<evidence type="ECO:0000313" key="4">
    <source>
        <dbReference type="Proteomes" id="UP000184330"/>
    </source>
</evidence>
<name>A0A1L7XCQ0_9HELO</name>
<protein>
    <recommendedName>
        <fullName evidence="2">DUF2231 domain-containing protein</fullName>
    </recommendedName>
</protein>
<gene>
    <name evidence="3" type="ORF">PAC_12689</name>
</gene>
<feature type="domain" description="DUF2231" evidence="2">
    <location>
        <begin position="16"/>
        <end position="181"/>
    </location>
</feature>